<dbReference type="EMBL" id="QFPO01000001">
    <property type="protein sequence ID" value="PZQ19903.1"/>
    <property type="molecule type" value="Genomic_DNA"/>
</dbReference>
<name>A0A2W5MQA5_9GAMM</name>
<gene>
    <name evidence="4" type="ORF">DI564_01290</name>
</gene>
<dbReference type="Proteomes" id="UP000249046">
    <property type="component" value="Unassembled WGS sequence"/>
</dbReference>
<evidence type="ECO:0000313" key="4">
    <source>
        <dbReference type="EMBL" id="PZQ19903.1"/>
    </source>
</evidence>
<dbReference type="InterPro" id="IPR058667">
    <property type="entry name" value="DUF6242_C"/>
</dbReference>
<keyword evidence="2" id="KW-0732">Signal</keyword>
<comment type="caution">
    <text evidence="4">The sequence shown here is derived from an EMBL/GenBank/DDBJ whole genome shotgun (WGS) entry which is preliminary data.</text>
</comment>
<dbReference type="AlphaFoldDB" id="A0A2W5MQA5"/>
<dbReference type="PANTHER" id="PTHR47199:SF2">
    <property type="entry name" value="PHOTOSYSTEM II STABILITY_ASSEMBLY FACTOR HCF136, CHLOROPLASTIC"/>
    <property type="match status" value="1"/>
</dbReference>
<organism evidence="4 5">
    <name type="scientific">Rhodanobacter denitrificans</name>
    <dbReference type="NCBI Taxonomy" id="666685"/>
    <lineage>
        <taxon>Bacteria</taxon>
        <taxon>Pseudomonadati</taxon>
        <taxon>Pseudomonadota</taxon>
        <taxon>Gammaproteobacteria</taxon>
        <taxon>Lysobacterales</taxon>
        <taxon>Rhodanobacteraceae</taxon>
        <taxon>Rhodanobacter</taxon>
    </lineage>
</organism>
<proteinExistence type="predicted"/>
<dbReference type="SUPFAM" id="SSF50939">
    <property type="entry name" value="Sialidases"/>
    <property type="match status" value="1"/>
</dbReference>
<evidence type="ECO:0000313" key="5">
    <source>
        <dbReference type="Proteomes" id="UP000249046"/>
    </source>
</evidence>
<evidence type="ECO:0000259" key="3">
    <source>
        <dbReference type="Pfam" id="PF25852"/>
    </source>
</evidence>
<dbReference type="Pfam" id="PF25852">
    <property type="entry name" value="DUF6242_C"/>
    <property type="match status" value="1"/>
</dbReference>
<reference evidence="4 5" key="1">
    <citation type="submission" date="2017-08" db="EMBL/GenBank/DDBJ databases">
        <title>Infants hospitalized years apart are colonized by the same room-sourced microbial strains.</title>
        <authorList>
            <person name="Brooks B."/>
            <person name="Olm M.R."/>
            <person name="Firek B.A."/>
            <person name="Baker R."/>
            <person name="Thomas B.C."/>
            <person name="Morowitz M.J."/>
            <person name="Banfield J.F."/>
        </authorList>
    </citation>
    <scope>NUCLEOTIDE SEQUENCE [LARGE SCALE GENOMIC DNA]</scope>
    <source>
        <strain evidence="4">S2_005_003_R2_42</strain>
    </source>
</reference>
<dbReference type="InterPro" id="IPR015943">
    <property type="entry name" value="WD40/YVTN_repeat-like_dom_sf"/>
</dbReference>
<accession>A0A2W5MQA5</accession>
<protein>
    <recommendedName>
        <fullName evidence="3">DUF6242 domain-containing protein</fullName>
    </recommendedName>
</protein>
<feature type="domain" description="DUF6242" evidence="3">
    <location>
        <begin position="62"/>
        <end position="137"/>
    </location>
</feature>
<dbReference type="InterPro" id="IPR036278">
    <property type="entry name" value="Sialidase_sf"/>
</dbReference>
<evidence type="ECO:0000256" key="1">
    <source>
        <dbReference type="SAM" id="MobiDB-lite"/>
    </source>
</evidence>
<sequence length="378" mass="39449">MTRSSFARCRSAALCLFAALPLAGRAADPPAWPDPVSSPAETMPLAARSLLLDALRVGDGYLVVGDRGHVLRSADGRDWTQSADVPVRVLLTAATARGDSVWAVGHDGVIVHSADGGAHWTVQHRDIYEDDATLPTDPRHGAPLLDVLFVDDRHGIAVGAYSRMLVTRDGGASWQPELLAAAPPPPAGAATGSDADRAATAADAADDGQDTSMVFSQDELALGEESDPHLNAIVRTGSGGLMILAERGSAFRSRDDGASWQRIQLPYDGSMFGAIGYAGDRVLAFGLRGNVYETDDLGDHWTRRDSDSEQGLMGGVALDGEGAVLVGANGAVLMRRSADAPFKVMAQPGAGMLAGAVPLDGRRLLLVGENGVSEVELP</sequence>
<feature type="chain" id="PRO_5016061482" description="DUF6242 domain-containing protein" evidence="2">
    <location>
        <begin position="27"/>
        <end position="378"/>
    </location>
</feature>
<evidence type="ECO:0000256" key="2">
    <source>
        <dbReference type="SAM" id="SignalP"/>
    </source>
</evidence>
<feature type="region of interest" description="Disordered" evidence="1">
    <location>
        <begin position="176"/>
        <end position="210"/>
    </location>
</feature>
<dbReference type="PANTHER" id="PTHR47199">
    <property type="entry name" value="PHOTOSYSTEM II STABILITY/ASSEMBLY FACTOR HCF136, CHLOROPLASTIC"/>
    <property type="match status" value="1"/>
</dbReference>
<feature type="compositionally biased region" description="Low complexity" evidence="1">
    <location>
        <begin position="188"/>
        <end position="203"/>
    </location>
</feature>
<dbReference type="Gene3D" id="2.130.10.10">
    <property type="entry name" value="YVTN repeat-like/Quinoprotein amine dehydrogenase"/>
    <property type="match status" value="2"/>
</dbReference>
<feature type="signal peptide" evidence="2">
    <location>
        <begin position="1"/>
        <end position="26"/>
    </location>
</feature>